<feature type="repeat" description="TPR" evidence="3">
    <location>
        <begin position="29"/>
        <end position="62"/>
    </location>
</feature>
<keyword evidence="4" id="KW-0732">Signal</keyword>
<dbReference type="Pfam" id="PF13414">
    <property type="entry name" value="TPR_11"/>
    <property type="match status" value="1"/>
</dbReference>
<feature type="repeat" description="TPR" evidence="3">
    <location>
        <begin position="406"/>
        <end position="439"/>
    </location>
</feature>
<reference evidence="5" key="1">
    <citation type="submission" date="2016-04" db="EMBL/GenBank/DDBJ databases">
        <authorList>
            <person name="Evans L.H."/>
            <person name="Alamgir A."/>
            <person name="Owens N."/>
            <person name="Weber N.D."/>
            <person name="Virtaneva K."/>
            <person name="Barbian K."/>
            <person name="Babar A."/>
            <person name="Rosenke K."/>
        </authorList>
    </citation>
    <scope>NUCLEOTIDE SEQUENCE</scope>
    <source>
        <strain evidence="5">86</strain>
    </source>
</reference>
<evidence type="ECO:0000313" key="5">
    <source>
        <dbReference type="EMBL" id="SBV98967.1"/>
    </source>
</evidence>
<dbReference type="Pfam" id="PF13432">
    <property type="entry name" value="TPR_16"/>
    <property type="match status" value="5"/>
</dbReference>
<dbReference type="SUPFAM" id="SSF48452">
    <property type="entry name" value="TPR-like"/>
    <property type="match status" value="4"/>
</dbReference>
<dbReference type="Pfam" id="PF14559">
    <property type="entry name" value="TPR_19"/>
    <property type="match status" value="3"/>
</dbReference>
<dbReference type="InterPro" id="IPR051012">
    <property type="entry name" value="CellSynth/LPSAsmb/PSIAsmb"/>
</dbReference>
<dbReference type="AlphaFoldDB" id="A0A212JHS0"/>
<dbReference type="EMBL" id="FLUO01000001">
    <property type="protein sequence ID" value="SBV98967.1"/>
    <property type="molecule type" value="Genomic_DNA"/>
</dbReference>
<evidence type="ECO:0000256" key="4">
    <source>
        <dbReference type="SAM" id="SignalP"/>
    </source>
</evidence>
<accession>A0A212JHS0</accession>
<feature type="chain" id="PRO_5012148831" evidence="4">
    <location>
        <begin position="21"/>
        <end position="795"/>
    </location>
</feature>
<dbReference type="InterPro" id="IPR019734">
    <property type="entry name" value="TPR_rpt"/>
</dbReference>
<dbReference type="SMART" id="SM00028">
    <property type="entry name" value="TPR"/>
    <property type="match status" value="15"/>
</dbReference>
<evidence type="ECO:0000256" key="1">
    <source>
        <dbReference type="ARBA" id="ARBA00022737"/>
    </source>
</evidence>
<keyword evidence="2 3" id="KW-0802">TPR repeat</keyword>
<evidence type="ECO:0000256" key="2">
    <source>
        <dbReference type="ARBA" id="ARBA00022803"/>
    </source>
</evidence>
<protein>
    <submittedName>
        <fullName evidence="5">Uncharacterized protein</fullName>
    </submittedName>
</protein>
<feature type="repeat" description="TPR" evidence="3">
    <location>
        <begin position="508"/>
        <end position="541"/>
    </location>
</feature>
<keyword evidence="1" id="KW-0677">Repeat</keyword>
<evidence type="ECO:0000256" key="3">
    <source>
        <dbReference type="PROSITE-ProRule" id="PRU00339"/>
    </source>
</evidence>
<dbReference type="PANTHER" id="PTHR45586">
    <property type="entry name" value="TPR REPEAT-CONTAINING PROTEIN PA4667"/>
    <property type="match status" value="1"/>
</dbReference>
<sequence length="795" mass="87213">MTLRSVRFLLMALGLAVVVAGCSDPEQRAAKYIDSGMQYLAQGQYEKARVEFKNAGRIKPTDPEIRYRLALVDEAQGNLRAAFVGFREAENQNPRFRPALLKLAEYYMAGERYGEVEKRLAIVAEDAPDDPGLHAIRAALHLRRGEHSAAEAEARAALAKDPGQPGAIAVLTGLYTATDQPEKAVDILEEGIRRHPRDISLLQLRVTLYRKLDDVDKAAAAYDALFALRPNDAGLRAELGRMLVAAKRPDQAEKALRDGVAAQPGNPQMKSQLIAFLNEVRGTPAAEAQVRAFIKAEPDNNAYSFWLAEIRLRQGDVDGAVATLDEVISRQRTEPGGLAAKAMLAQINLGRGDRETAERLIAEVLARAPTNPEALYMRASLAFEKGDTQSTVTDIRTILRDNPRAAKVYQLLAEALLQQGRLDLAIETLSQFLELDPGNRVAKVRLAQLHHINGDTNRALAMLAAVTEAEPDFAVAWETRARIAIETKNWQSAEAALARLASIEGQARLARYLHGEVLANTGKTDEAAKVFTEVIDADPNDPIAERAVIALVPAMKKLGRTDEATKYLDGLDLTNPAALTVLAEAHASRGRLDRAAATVDKAIAQSPARPEPYVLRARLYITEKQRIPAVDILRRGIAAAPADLHMPMMLADLYSQMDRVSDAIALYENVLQRNPSLDIAANNMAQLIADHQYADPAALEKARRVAERFIQAQNPLFQDTLAWVYVRQGQYEQALPILARVTATANLPRQIHYHYGKALALAGDKAAARKQLELAVRDGRPYPGLEDARQLLGTL</sequence>
<dbReference type="PROSITE" id="PS50005">
    <property type="entry name" value="TPR"/>
    <property type="match status" value="3"/>
</dbReference>
<dbReference type="PANTHER" id="PTHR45586:SF1">
    <property type="entry name" value="LIPOPOLYSACCHARIDE ASSEMBLY PROTEIN B"/>
    <property type="match status" value="1"/>
</dbReference>
<proteinExistence type="predicted"/>
<feature type="signal peptide" evidence="4">
    <location>
        <begin position="1"/>
        <end position="20"/>
    </location>
</feature>
<dbReference type="PROSITE" id="PS51257">
    <property type="entry name" value="PROKAR_LIPOPROTEIN"/>
    <property type="match status" value="1"/>
</dbReference>
<dbReference type="InterPro" id="IPR011990">
    <property type="entry name" value="TPR-like_helical_dom_sf"/>
</dbReference>
<name>A0A212JHS0_9PROT</name>
<dbReference type="Gene3D" id="1.25.40.10">
    <property type="entry name" value="Tetratricopeptide repeat domain"/>
    <property type="match status" value="4"/>
</dbReference>
<organism evidence="5">
    <name type="scientific">uncultured Alphaproteobacteria bacterium</name>
    <dbReference type="NCBI Taxonomy" id="91750"/>
    <lineage>
        <taxon>Bacteria</taxon>
        <taxon>Pseudomonadati</taxon>
        <taxon>Pseudomonadota</taxon>
        <taxon>Alphaproteobacteria</taxon>
        <taxon>environmental samples</taxon>
    </lineage>
</organism>
<gene>
    <name evidence="5" type="ORF">KL86APRO_11082</name>
</gene>